<evidence type="ECO:0000313" key="1">
    <source>
        <dbReference type="EMBL" id="RCK79071.1"/>
    </source>
</evidence>
<evidence type="ECO:0000313" key="2">
    <source>
        <dbReference type="Proteomes" id="UP000252355"/>
    </source>
</evidence>
<name>A0A367ZNY3_9BACT</name>
<dbReference type="EMBL" id="QOQW01000016">
    <property type="protein sequence ID" value="RCK79071.1"/>
    <property type="molecule type" value="Genomic_DNA"/>
</dbReference>
<reference evidence="1 2" key="1">
    <citation type="submission" date="2018-05" db="EMBL/GenBank/DDBJ databases">
        <title>A metagenomic window into the 2 km-deep terrestrial subsurface aquifer revealed taxonomically and functionally diverse microbial community comprising novel uncultured bacterial lineages.</title>
        <authorList>
            <person name="Kadnikov V.V."/>
            <person name="Mardanov A.V."/>
            <person name="Beletsky A.V."/>
            <person name="Banks D."/>
            <person name="Pimenov N.V."/>
            <person name="Frank Y.A."/>
            <person name="Karnachuk O.V."/>
            <person name="Ravin N.V."/>
        </authorList>
    </citation>
    <scope>NUCLEOTIDE SEQUENCE [LARGE SCALE GENOMIC DNA]</scope>
    <source>
        <strain evidence="1">BY5</strain>
    </source>
</reference>
<comment type="caution">
    <text evidence="1">The sequence shown here is derived from an EMBL/GenBank/DDBJ whole genome shotgun (WGS) entry which is preliminary data.</text>
</comment>
<proteinExistence type="predicted"/>
<protein>
    <submittedName>
        <fullName evidence="1">Uncharacterized protein</fullName>
    </submittedName>
</protein>
<organism evidence="1 2">
    <name type="scientific">Candidatus Ozemobacter sibiricus</name>
    <dbReference type="NCBI Taxonomy" id="2268124"/>
    <lineage>
        <taxon>Bacteria</taxon>
        <taxon>Candidatus Ozemobacteria</taxon>
        <taxon>Candidatus Ozemobacterales</taxon>
        <taxon>Candidatus Ozemobacteraceae</taxon>
        <taxon>Candidatus Ozemobacter</taxon>
    </lineage>
</organism>
<accession>A0A367ZNY3</accession>
<gene>
    <name evidence="1" type="ORF">OZSIB_0413</name>
</gene>
<dbReference type="AlphaFoldDB" id="A0A367ZNY3"/>
<dbReference type="Proteomes" id="UP000252355">
    <property type="component" value="Unassembled WGS sequence"/>
</dbReference>
<sequence length="52" mass="5658">MSLCRIILAHHLRLDWPRPISLLGSGLSARVPMVGRRQPAAPDGVRAEGMVV</sequence>